<accession>A0AA38MPD7</accession>
<reference evidence="2" key="1">
    <citation type="journal article" date="2023" name="G3 (Bethesda)">
        <title>Whole genome assemblies of Zophobas morio and Tenebrio molitor.</title>
        <authorList>
            <person name="Kaur S."/>
            <person name="Stinson S.A."/>
            <person name="diCenzo G.C."/>
        </authorList>
    </citation>
    <scope>NUCLEOTIDE SEQUENCE</scope>
    <source>
        <strain evidence="2">QUZm001</strain>
    </source>
</reference>
<protein>
    <recommendedName>
        <fullName evidence="1">Reverse transcriptase domain-containing protein</fullName>
    </recommendedName>
</protein>
<comment type="caution">
    <text evidence="2">The sequence shown here is derived from an EMBL/GenBank/DDBJ whole genome shotgun (WGS) entry which is preliminary data.</text>
</comment>
<dbReference type="GO" id="GO:0071897">
    <property type="term" value="P:DNA biosynthetic process"/>
    <property type="evidence" value="ECO:0007669"/>
    <property type="project" value="UniProtKB-ARBA"/>
</dbReference>
<dbReference type="EMBL" id="JALNTZ010000002">
    <property type="protein sequence ID" value="KAJ3663067.1"/>
    <property type="molecule type" value="Genomic_DNA"/>
</dbReference>
<evidence type="ECO:0000259" key="1">
    <source>
        <dbReference type="PROSITE" id="PS50878"/>
    </source>
</evidence>
<dbReference type="AlphaFoldDB" id="A0AA38MPD7"/>
<proteinExistence type="predicted"/>
<gene>
    <name evidence="2" type="ORF">Zmor_007376</name>
</gene>
<dbReference type="InterPro" id="IPR043502">
    <property type="entry name" value="DNA/RNA_pol_sf"/>
</dbReference>
<dbReference type="Pfam" id="PF00078">
    <property type="entry name" value="RVT_1"/>
    <property type="match status" value="1"/>
</dbReference>
<dbReference type="PANTHER" id="PTHR19446">
    <property type="entry name" value="REVERSE TRANSCRIPTASES"/>
    <property type="match status" value="1"/>
</dbReference>
<dbReference type="InterPro" id="IPR000477">
    <property type="entry name" value="RT_dom"/>
</dbReference>
<evidence type="ECO:0000313" key="3">
    <source>
        <dbReference type="Proteomes" id="UP001168821"/>
    </source>
</evidence>
<organism evidence="2 3">
    <name type="scientific">Zophobas morio</name>
    <dbReference type="NCBI Taxonomy" id="2755281"/>
    <lineage>
        <taxon>Eukaryota</taxon>
        <taxon>Metazoa</taxon>
        <taxon>Ecdysozoa</taxon>
        <taxon>Arthropoda</taxon>
        <taxon>Hexapoda</taxon>
        <taxon>Insecta</taxon>
        <taxon>Pterygota</taxon>
        <taxon>Neoptera</taxon>
        <taxon>Endopterygota</taxon>
        <taxon>Coleoptera</taxon>
        <taxon>Polyphaga</taxon>
        <taxon>Cucujiformia</taxon>
        <taxon>Tenebrionidae</taxon>
        <taxon>Zophobas</taxon>
    </lineage>
</organism>
<dbReference type="PROSITE" id="PS50878">
    <property type="entry name" value="RT_POL"/>
    <property type="match status" value="1"/>
</dbReference>
<dbReference type="Proteomes" id="UP001168821">
    <property type="component" value="Unassembled WGS sequence"/>
</dbReference>
<name>A0AA38MPD7_9CUCU</name>
<sequence length="340" mass="39428">MQYQNSRKKLKNKILHAKKQKWKELCDDLDNDVWGDAYKIICGKMRIFPKIQLDDESKYNIAKKPFPNKPTQQWKYPELILNESEDFKKEELHEPSDRLKSNKAPGSDQIPAEVIKAVIKNSDEKCLILMNNLLREGTFPRQWKTAHLVLVEKPKKNADQPITYRPLCILNTMGKLLEQLLCRRLTKDIEKEGNLADFQYEFRKGYSTVHAMDRVKQIAVDANRGAYRHREFCALITLVIKNAFNSAPWEGIIESTKKWNVTPALQRMIMSYLEDQTIIIGEKTMAMTCGEPQGSVIGPLLWNIYYDQVLRVDMPEEFTLVEYADDLAIVVCAKTAEKLE</sequence>
<evidence type="ECO:0000313" key="2">
    <source>
        <dbReference type="EMBL" id="KAJ3663067.1"/>
    </source>
</evidence>
<feature type="domain" description="Reverse transcriptase" evidence="1">
    <location>
        <begin position="132"/>
        <end position="340"/>
    </location>
</feature>
<dbReference type="SUPFAM" id="SSF56672">
    <property type="entry name" value="DNA/RNA polymerases"/>
    <property type="match status" value="1"/>
</dbReference>
<keyword evidence="3" id="KW-1185">Reference proteome</keyword>